<dbReference type="NCBIfam" id="TIGR00471">
    <property type="entry name" value="pheT_arch"/>
    <property type="match status" value="1"/>
</dbReference>
<evidence type="ECO:0000256" key="16">
    <source>
        <dbReference type="ARBA" id="ARBA00049255"/>
    </source>
</evidence>
<dbReference type="InterPro" id="IPR005147">
    <property type="entry name" value="tRNA_synthase_B5-dom"/>
</dbReference>
<dbReference type="AlphaFoldDB" id="A0AAN8X9I8"/>
<evidence type="ECO:0000256" key="14">
    <source>
        <dbReference type="ARBA" id="ARBA00023146"/>
    </source>
</evidence>
<organism evidence="18 19">
    <name type="scientific">Halocaridina rubra</name>
    <name type="common">Hawaiian red shrimp</name>
    <dbReference type="NCBI Taxonomy" id="373956"/>
    <lineage>
        <taxon>Eukaryota</taxon>
        <taxon>Metazoa</taxon>
        <taxon>Ecdysozoa</taxon>
        <taxon>Arthropoda</taxon>
        <taxon>Crustacea</taxon>
        <taxon>Multicrustacea</taxon>
        <taxon>Malacostraca</taxon>
        <taxon>Eumalacostraca</taxon>
        <taxon>Eucarida</taxon>
        <taxon>Decapoda</taxon>
        <taxon>Pleocyemata</taxon>
        <taxon>Caridea</taxon>
        <taxon>Atyoidea</taxon>
        <taxon>Atyidae</taxon>
        <taxon>Halocaridina</taxon>
    </lineage>
</organism>
<comment type="subcellular location">
    <subcellularLocation>
        <location evidence="2">Cytoplasm</location>
    </subcellularLocation>
</comment>
<evidence type="ECO:0000256" key="1">
    <source>
        <dbReference type="ARBA" id="ARBA00001946"/>
    </source>
</evidence>
<dbReference type="Proteomes" id="UP001381693">
    <property type="component" value="Unassembled WGS sequence"/>
</dbReference>
<comment type="catalytic activity">
    <reaction evidence="16">
        <text>tRNA(Phe) + L-phenylalanine + ATP = L-phenylalanyl-tRNA(Phe) + AMP + diphosphate + H(+)</text>
        <dbReference type="Rhea" id="RHEA:19413"/>
        <dbReference type="Rhea" id="RHEA-COMP:9668"/>
        <dbReference type="Rhea" id="RHEA-COMP:9699"/>
        <dbReference type="ChEBI" id="CHEBI:15378"/>
        <dbReference type="ChEBI" id="CHEBI:30616"/>
        <dbReference type="ChEBI" id="CHEBI:33019"/>
        <dbReference type="ChEBI" id="CHEBI:58095"/>
        <dbReference type="ChEBI" id="CHEBI:78442"/>
        <dbReference type="ChEBI" id="CHEBI:78531"/>
        <dbReference type="ChEBI" id="CHEBI:456215"/>
        <dbReference type="EC" id="6.1.1.20"/>
    </reaction>
</comment>
<dbReference type="InterPro" id="IPR045060">
    <property type="entry name" value="Phe-tRNA-ligase_IIc_bsu"/>
</dbReference>
<evidence type="ECO:0000256" key="8">
    <source>
        <dbReference type="ARBA" id="ARBA00022598"/>
    </source>
</evidence>
<dbReference type="GO" id="GO:0000287">
    <property type="term" value="F:magnesium ion binding"/>
    <property type="evidence" value="ECO:0007669"/>
    <property type="project" value="InterPro"/>
</dbReference>
<dbReference type="InterPro" id="IPR040659">
    <property type="entry name" value="PhetRS_B1"/>
</dbReference>
<proteinExistence type="inferred from homology"/>
<name>A0AAN8X9I8_HALRR</name>
<feature type="domain" description="B5" evidence="17">
    <location>
        <begin position="288"/>
        <end position="364"/>
    </location>
</feature>
<accession>A0AAN8X9I8</accession>
<comment type="subunit">
    <text evidence="4">Tetramer of two alpha and two beta subunits.</text>
</comment>
<keyword evidence="7" id="KW-0963">Cytoplasm</keyword>
<evidence type="ECO:0000256" key="11">
    <source>
        <dbReference type="ARBA" id="ARBA00022840"/>
    </source>
</evidence>
<evidence type="ECO:0000256" key="6">
    <source>
        <dbReference type="ARBA" id="ARBA00017032"/>
    </source>
</evidence>
<dbReference type="GO" id="GO:0003723">
    <property type="term" value="F:RNA binding"/>
    <property type="evidence" value="ECO:0007669"/>
    <property type="project" value="InterPro"/>
</dbReference>
<evidence type="ECO:0000256" key="10">
    <source>
        <dbReference type="ARBA" id="ARBA00022741"/>
    </source>
</evidence>
<keyword evidence="9" id="KW-0479">Metal-binding</keyword>
<dbReference type="GO" id="GO:0006432">
    <property type="term" value="P:phenylalanyl-tRNA aminoacylation"/>
    <property type="evidence" value="ECO:0007669"/>
    <property type="project" value="InterPro"/>
</dbReference>
<evidence type="ECO:0000256" key="13">
    <source>
        <dbReference type="ARBA" id="ARBA00022917"/>
    </source>
</evidence>
<dbReference type="InterPro" id="IPR041616">
    <property type="entry name" value="PheRS_beta_core"/>
</dbReference>
<dbReference type="GO" id="GO:0004826">
    <property type="term" value="F:phenylalanine-tRNA ligase activity"/>
    <property type="evidence" value="ECO:0007669"/>
    <property type="project" value="UniProtKB-EC"/>
</dbReference>
<protein>
    <recommendedName>
        <fullName evidence="6">Phenylalanine--tRNA ligase beta subunit</fullName>
        <ecNumber evidence="5">6.1.1.20</ecNumber>
    </recommendedName>
    <alternativeName>
        <fullName evidence="15">Phenylalanyl-tRNA synthetase beta subunit</fullName>
    </alternativeName>
</protein>
<dbReference type="SUPFAM" id="SSF56037">
    <property type="entry name" value="PheT/TilS domain"/>
    <property type="match status" value="1"/>
</dbReference>
<keyword evidence="11" id="KW-0067">ATP-binding</keyword>
<evidence type="ECO:0000256" key="5">
    <source>
        <dbReference type="ARBA" id="ARBA00012814"/>
    </source>
</evidence>
<dbReference type="Gene3D" id="3.50.40.10">
    <property type="entry name" value="Phenylalanyl-trna Synthetase, Chain B, domain 3"/>
    <property type="match status" value="1"/>
</dbReference>
<dbReference type="PANTHER" id="PTHR10947:SF0">
    <property type="entry name" value="PHENYLALANINE--TRNA LIGASE BETA SUBUNIT"/>
    <property type="match status" value="1"/>
</dbReference>
<evidence type="ECO:0000256" key="12">
    <source>
        <dbReference type="ARBA" id="ARBA00022842"/>
    </source>
</evidence>
<dbReference type="Pfam" id="PF18262">
    <property type="entry name" value="PhetRS_B1"/>
    <property type="match status" value="1"/>
</dbReference>
<keyword evidence="10" id="KW-0547">Nucleotide-binding</keyword>
<keyword evidence="19" id="KW-1185">Reference proteome</keyword>
<dbReference type="InterPro" id="IPR004531">
    <property type="entry name" value="Phe-tRNA-synth_IIc_bsu_arc_euk"/>
</dbReference>
<sequence>MPTVSVNREALFKALGKGYSDEEFDELCFQYGLEVDEIVDDPEKGVTYKIEVGANRYDLLCLEGISRSLCVYLGTQPQPSYELLPPKEPEQYKLIVKPNTAKVRPYVVGAVLRNMTFTQAVYDSFIDLQDKLHQNLARKRTLVAIGTHDLDSISGPFIYDAKLPQDISFIPLNQTEIFRADKLLEYYSHDSHLKEYVPIIKDKPVYPVIMDQNGVVLSLPPIINGNHSKITLKTRNIFIECTATDKFKAQIVLDTLVCMFSEYCEQPFTVEPVQVEYPNGENIQYPTLQYRDQEASVAYCNVLAGLSENANSISKYLTSMCLPAKPIGDDKVIVRVPPTRYDILHECDIAEDFAVAYGFDKLAADMQLPPTNTSGQEFELNYLSDKMRLLMSQNNYTEAATFSLCSTADMGERMRVNLETLPWVKVGNPKTSECEAVRIALLPGLLKTVAANKHISLPLRMFEVSDVVVKDNSSETTRGVGARNERHLCAVNYNVRAGIEIVQGLLDNIMIALKVHFSEENDSSGYYLEGKDHPSFFPGFCGNIVVNGVVVGQIGLIHPEVITNFNLNNPAAALEINLQKVMEITNFGQ</sequence>
<comment type="similarity">
    <text evidence="3">Belongs to the phenylalanyl-tRNA synthetase beta subunit family. Type 2 subfamily.</text>
</comment>
<keyword evidence="14" id="KW-0030">Aminoacyl-tRNA synthetase</keyword>
<dbReference type="FunFam" id="3.50.40.10:FF:000002">
    <property type="entry name" value="phenylalanine--tRNA ligase beta subunit"/>
    <property type="match status" value="1"/>
</dbReference>
<evidence type="ECO:0000259" key="17">
    <source>
        <dbReference type="PROSITE" id="PS51483"/>
    </source>
</evidence>
<dbReference type="FunFam" id="3.30.930.10:FF:000059">
    <property type="entry name" value="phenylalanine--tRNA ligase beta subunit"/>
    <property type="match status" value="1"/>
</dbReference>
<dbReference type="GO" id="GO:0005524">
    <property type="term" value="F:ATP binding"/>
    <property type="evidence" value="ECO:0007669"/>
    <property type="project" value="UniProtKB-KW"/>
</dbReference>
<dbReference type="InterPro" id="IPR009061">
    <property type="entry name" value="DNA-bd_dom_put_sf"/>
</dbReference>
<evidence type="ECO:0000256" key="7">
    <source>
        <dbReference type="ARBA" id="ARBA00022490"/>
    </source>
</evidence>
<keyword evidence="13" id="KW-0648">Protein biosynthesis</keyword>
<dbReference type="Pfam" id="PF03484">
    <property type="entry name" value="B5"/>
    <property type="match status" value="1"/>
</dbReference>
<dbReference type="EC" id="6.1.1.20" evidence="5"/>
<dbReference type="EMBL" id="JAXCGZ010011566">
    <property type="protein sequence ID" value="KAK7074494.1"/>
    <property type="molecule type" value="Genomic_DNA"/>
</dbReference>
<evidence type="ECO:0000256" key="15">
    <source>
        <dbReference type="ARBA" id="ARBA00033189"/>
    </source>
</evidence>
<evidence type="ECO:0000256" key="2">
    <source>
        <dbReference type="ARBA" id="ARBA00004496"/>
    </source>
</evidence>
<comment type="caution">
    <text evidence="18">The sequence shown here is derived from an EMBL/GenBank/DDBJ whole genome shotgun (WGS) entry which is preliminary data.</text>
</comment>
<dbReference type="SMART" id="SM00873">
    <property type="entry name" value="B3_4"/>
    <property type="match status" value="1"/>
</dbReference>
<dbReference type="Gene3D" id="3.30.56.10">
    <property type="match status" value="2"/>
</dbReference>
<dbReference type="InterPro" id="IPR020825">
    <property type="entry name" value="Phe-tRNA_synthase-like_B3/B4"/>
</dbReference>
<evidence type="ECO:0000313" key="19">
    <source>
        <dbReference type="Proteomes" id="UP001381693"/>
    </source>
</evidence>
<dbReference type="Pfam" id="PF17759">
    <property type="entry name" value="tRNA_synthFbeta"/>
    <property type="match status" value="1"/>
</dbReference>
<dbReference type="PROSITE" id="PS51483">
    <property type="entry name" value="B5"/>
    <property type="match status" value="1"/>
</dbReference>
<evidence type="ECO:0000256" key="9">
    <source>
        <dbReference type="ARBA" id="ARBA00022723"/>
    </source>
</evidence>
<dbReference type="SUPFAM" id="SSF46955">
    <property type="entry name" value="Putative DNA-binding domain"/>
    <property type="match status" value="2"/>
</dbReference>
<dbReference type="Gene3D" id="3.30.930.10">
    <property type="entry name" value="Bira Bifunctional Protein, Domain 2"/>
    <property type="match status" value="1"/>
</dbReference>
<dbReference type="Pfam" id="PF03483">
    <property type="entry name" value="B3_4"/>
    <property type="match status" value="1"/>
</dbReference>
<dbReference type="InterPro" id="IPR045864">
    <property type="entry name" value="aa-tRNA-synth_II/BPL/LPL"/>
</dbReference>
<dbReference type="GO" id="GO:0009328">
    <property type="term" value="C:phenylalanine-tRNA ligase complex"/>
    <property type="evidence" value="ECO:0007669"/>
    <property type="project" value="TreeGrafter"/>
</dbReference>
<dbReference type="InterPro" id="IPR005146">
    <property type="entry name" value="B3/B4_tRNA-bd"/>
</dbReference>
<gene>
    <name evidence="18" type="ORF">SK128_019460</name>
</gene>
<evidence type="ECO:0000256" key="3">
    <source>
        <dbReference type="ARBA" id="ARBA00007438"/>
    </source>
</evidence>
<keyword evidence="12" id="KW-0460">Magnesium</keyword>
<evidence type="ECO:0000256" key="4">
    <source>
        <dbReference type="ARBA" id="ARBA00011209"/>
    </source>
</evidence>
<reference evidence="18 19" key="1">
    <citation type="submission" date="2023-11" db="EMBL/GenBank/DDBJ databases">
        <title>Halocaridina rubra genome assembly.</title>
        <authorList>
            <person name="Smith C."/>
        </authorList>
    </citation>
    <scope>NUCLEOTIDE SEQUENCE [LARGE SCALE GENOMIC DNA]</scope>
    <source>
        <strain evidence="18">EP-1</strain>
        <tissue evidence="18">Whole</tissue>
    </source>
</reference>
<dbReference type="SMART" id="SM00874">
    <property type="entry name" value="B5"/>
    <property type="match status" value="1"/>
</dbReference>
<keyword evidence="8" id="KW-0436">Ligase</keyword>
<dbReference type="SUPFAM" id="SSF55681">
    <property type="entry name" value="Class II aaRS and biotin synthetases"/>
    <property type="match status" value="1"/>
</dbReference>
<comment type="cofactor">
    <cofactor evidence="1">
        <name>Mg(2+)</name>
        <dbReference type="ChEBI" id="CHEBI:18420"/>
    </cofactor>
</comment>
<dbReference type="PANTHER" id="PTHR10947">
    <property type="entry name" value="PHENYLALANYL-TRNA SYNTHETASE BETA CHAIN AND LEUCINE-RICH REPEAT-CONTAINING PROTEIN 47"/>
    <property type="match status" value="1"/>
</dbReference>
<evidence type="ECO:0000313" key="18">
    <source>
        <dbReference type="EMBL" id="KAK7074494.1"/>
    </source>
</evidence>